<evidence type="ECO:0000313" key="2">
    <source>
        <dbReference type="Proteomes" id="UP000180098"/>
    </source>
</evidence>
<protein>
    <submittedName>
        <fullName evidence="1">Uncharacterized protein</fullName>
    </submittedName>
</protein>
<accession>A0A1S2LMC4</accession>
<keyword evidence="2" id="KW-1185">Reference proteome</keyword>
<dbReference type="RefSeq" id="WP_071313016.1">
    <property type="nucleotide sequence ID" value="NZ_MLQQ01000017.1"/>
</dbReference>
<dbReference type="Proteomes" id="UP000180098">
    <property type="component" value="Unassembled WGS sequence"/>
</dbReference>
<proteinExistence type="predicted"/>
<sequence>MLKAKIIQFPIDRAVKNSGNVYEVFPREVADSFMEYHKLGVDWRNNHRKDTFYEGYPHQPPGDPMIDGLVWFTDEQKNFGVWVYNKSGEEIVVNEKIEFGWSPFVRKSVGPPNEPVHIQSSEFRKHLVWFVDEDGYGQYGVIKKDEEVWLPHPKVIK</sequence>
<dbReference type="OrthoDB" id="2678260at2"/>
<organism evidence="1 2">
    <name type="scientific">Anaerobacillus arseniciselenatis</name>
    <dbReference type="NCBI Taxonomy" id="85682"/>
    <lineage>
        <taxon>Bacteria</taxon>
        <taxon>Bacillati</taxon>
        <taxon>Bacillota</taxon>
        <taxon>Bacilli</taxon>
        <taxon>Bacillales</taxon>
        <taxon>Bacillaceae</taxon>
        <taxon>Anaerobacillus</taxon>
    </lineage>
</organism>
<dbReference type="EMBL" id="MLQQ01000017">
    <property type="protein sequence ID" value="OIJ13360.1"/>
    <property type="molecule type" value="Genomic_DNA"/>
</dbReference>
<gene>
    <name evidence="1" type="ORF">BKP35_08990</name>
</gene>
<comment type="caution">
    <text evidence="1">The sequence shown here is derived from an EMBL/GenBank/DDBJ whole genome shotgun (WGS) entry which is preliminary data.</text>
</comment>
<evidence type="ECO:0000313" key="1">
    <source>
        <dbReference type="EMBL" id="OIJ13360.1"/>
    </source>
</evidence>
<reference evidence="1 2" key="1">
    <citation type="submission" date="2016-10" db="EMBL/GenBank/DDBJ databases">
        <title>Draft genome sequences of four alkaliphilic bacteria belonging to the Anaerobacillus genus.</title>
        <authorList>
            <person name="Bassil N.M."/>
            <person name="Lloyd J.R."/>
        </authorList>
    </citation>
    <scope>NUCLEOTIDE SEQUENCE [LARGE SCALE GENOMIC DNA]</scope>
    <source>
        <strain evidence="1 2">DSM 15340</strain>
    </source>
</reference>
<dbReference type="AlphaFoldDB" id="A0A1S2LMC4"/>
<name>A0A1S2LMC4_9BACI</name>